<gene>
    <name evidence="5" type="ORF">CIK00_09995</name>
</gene>
<dbReference type="RefSeq" id="WP_101768729.1">
    <property type="nucleotide sequence ID" value="NZ_BPPU01000001.1"/>
</dbReference>
<reference evidence="5 6" key="1">
    <citation type="journal article" date="2018" name="Syst. Appl. Microbiol.">
        <title>Photobacterium carnosum sp. nov., isolated from spoiled modified atmosphere packaged poultry meat.</title>
        <authorList>
            <person name="Hilgarth M."/>
            <person name="Fuertes S."/>
            <person name="Ehrmann M."/>
            <person name="Vogel R.F."/>
        </authorList>
    </citation>
    <scope>NUCLEOTIDE SEQUENCE [LARGE SCALE GENOMIC DNA]</scope>
    <source>
        <strain evidence="5 6">TMW 2.2021</strain>
    </source>
</reference>
<organism evidence="5 6">
    <name type="scientific">Photobacterium carnosum</name>
    <dbReference type="NCBI Taxonomy" id="2023717"/>
    <lineage>
        <taxon>Bacteria</taxon>
        <taxon>Pseudomonadati</taxon>
        <taxon>Pseudomonadota</taxon>
        <taxon>Gammaproteobacteria</taxon>
        <taxon>Vibrionales</taxon>
        <taxon>Vibrionaceae</taxon>
        <taxon>Photobacterium</taxon>
    </lineage>
</organism>
<dbReference type="PROSITE" id="PS50995">
    <property type="entry name" value="HTH_MARR_2"/>
    <property type="match status" value="1"/>
</dbReference>
<dbReference type="PROSITE" id="PS01117">
    <property type="entry name" value="HTH_MARR_1"/>
    <property type="match status" value="1"/>
</dbReference>
<keyword evidence="6" id="KW-1185">Reference proteome</keyword>
<dbReference type="GeneID" id="69965587"/>
<evidence type="ECO:0000256" key="2">
    <source>
        <dbReference type="ARBA" id="ARBA00023125"/>
    </source>
</evidence>
<dbReference type="InterPro" id="IPR039422">
    <property type="entry name" value="MarR/SlyA-like"/>
</dbReference>
<dbReference type="Proteomes" id="UP000234420">
    <property type="component" value="Unassembled WGS sequence"/>
</dbReference>
<evidence type="ECO:0000256" key="1">
    <source>
        <dbReference type="ARBA" id="ARBA00023015"/>
    </source>
</evidence>
<evidence type="ECO:0000313" key="5">
    <source>
        <dbReference type="EMBL" id="PLC57992.1"/>
    </source>
</evidence>
<dbReference type="GO" id="GO:0003677">
    <property type="term" value="F:DNA binding"/>
    <property type="evidence" value="ECO:0007669"/>
    <property type="project" value="UniProtKB-KW"/>
</dbReference>
<sequence length="142" mass="16368">MVNNKTLDNLFQLVHALKRQLHEQIEQLNLDVTPMHVRVIKIINKMTPCTAIDIATVLERDKAQITRLVNTLIDKEFITKVAHPTDKRSSYLCVTDRGIEIVAKLVVIDNTMQEKITKNISLDEIALFQQLADKMTDNLRYK</sequence>
<dbReference type="AlphaFoldDB" id="A0A2N4USI7"/>
<evidence type="ECO:0000259" key="4">
    <source>
        <dbReference type="PROSITE" id="PS50995"/>
    </source>
</evidence>
<dbReference type="GO" id="GO:0003700">
    <property type="term" value="F:DNA-binding transcription factor activity"/>
    <property type="evidence" value="ECO:0007669"/>
    <property type="project" value="InterPro"/>
</dbReference>
<dbReference type="PANTHER" id="PTHR33164:SF101">
    <property type="entry name" value="TRANSCRIPTIONAL REPRESSOR MPRA"/>
    <property type="match status" value="1"/>
</dbReference>
<dbReference type="InterPro" id="IPR000835">
    <property type="entry name" value="HTH_MarR-typ"/>
</dbReference>
<keyword evidence="2" id="KW-0238">DNA-binding</keyword>
<evidence type="ECO:0000256" key="3">
    <source>
        <dbReference type="ARBA" id="ARBA00023163"/>
    </source>
</evidence>
<name>A0A2N4USI7_9GAMM</name>
<dbReference type="EMBL" id="NPIB01000010">
    <property type="protein sequence ID" value="PLC57992.1"/>
    <property type="molecule type" value="Genomic_DNA"/>
</dbReference>
<dbReference type="InterPro" id="IPR036388">
    <property type="entry name" value="WH-like_DNA-bd_sf"/>
</dbReference>
<dbReference type="SUPFAM" id="SSF46785">
    <property type="entry name" value="Winged helix' DNA-binding domain"/>
    <property type="match status" value="1"/>
</dbReference>
<feature type="domain" description="HTH marR-type" evidence="4">
    <location>
        <begin position="7"/>
        <end position="137"/>
    </location>
</feature>
<dbReference type="InterPro" id="IPR036390">
    <property type="entry name" value="WH_DNA-bd_sf"/>
</dbReference>
<proteinExistence type="predicted"/>
<dbReference type="GO" id="GO:0006950">
    <property type="term" value="P:response to stress"/>
    <property type="evidence" value="ECO:0007669"/>
    <property type="project" value="TreeGrafter"/>
</dbReference>
<dbReference type="Gene3D" id="1.10.10.10">
    <property type="entry name" value="Winged helix-like DNA-binding domain superfamily/Winged helix DNA-binding domain"/>
    <property type="match status" value="1"/>
</dbReference>
<dbReference type="Pfam" id="PF01047">
    <property type="entry name" value="MarR"/>
    <property type="match status" value="1"/>
</dbReference>
<keyword evidence="3" id="KW-0804">Transcription</keyword>
<evidence type="ECO:0000313" key="6">
    <source>
        <dbReference type="Proteomes" id="UP000234420"/>
    </source>
</evidence>
<keyword evidence="1" id="KW-0805">Transcription regulation</keyword>
<accession>A0A2N4USI7</accession>
<dbReference type="SMART" id="SM00347">
    <property type="entry name" value="HTH_MARR"/>
    <property type="match status" value="1"/>
</dbReference>
<protein>
    <submittedName>
        <fullName evidence="5">MarR family transcriptional regulator</fullName>
    </submittedName>
</protein>
<dbReference type="PANTHER" id="PTHR33164">
    <property type="entry name" value="TRANSCRIPTIONAL REGULATOR, MARR FAMILY"/>
    <property type="match status" value="1"/>
</dbReference>
<comment type="caution">
    <text evidence="5">The sequence shown here is derived from an EMBL/GenBank/DDBJ whole genome shotgun (WGS) entry which is preliminary data.</text>
</comment>
<dbReference type="InterPro" id="IPR023187">
    <property type="entry name" value="Tscrpt_reg_MarR-type_CS"/>
</dbReference>
<dbReference type="PRINTS" id="PR00598">
    <property type="entry name" value="HTHMARR"/>
</dbReference>